<evidence type="ECO:0000313" key="2">
    <source>
        <dbReference type="Proteomes" id="UP000827986"/>
    </source>
</evidence>
<keyword evidence="2" id="KW-1185">Reference proteome</keyword>
<dbReference type="AlphaFoldDB" id="A0A9D3XIX1"/>
<dbReference type="EMBL" id="JAHDVG010000470">
    <property type="protein sequence ID" value="KAH1180497.1"/>
    <property type="molecule type" value="Genomic_DNA"/>
</dbReference>
<comment type="caution">
    <text evidence="1">The sequence shown here is derived from an EMBL/GenBank/DDBJ whole genome shotgun (WGS) entry which is preliminary data.</text>
</comment>
<evidence type="ECO:0000313" key="1">
    <source>
        <dbReference type="EMBL" id="KAH1180497.1"/>
    </source>
</evidence>
<protein>
    <submittedName>
        <fullName evidence="1">Uncharacterized protein</fullName>
    </submittedName>
</protein>
<reference evidence="1" key="1">
    <citation type="submission" date="2021-09" db="EMBL/GenBank/DDBJ databases">
        <title>The genome of Mauremys mutica provides insights into the evolution of semi-aquatic lifestyle.</title>
        <authorList>
            <person name="Gong S."/>
            <person name="Gao Y."/>
        </authorList>
    </citation>
    <scope>NUCLEOTIDE SEQUENCE</scope>
    <source>
        <strain evidence="1">MM-2020</strain>
        <tissue evidence="1">Muscle</tissue>
    </source>
</reference>
<accession>A0A9D3XIX1</accession>
<sequence length="121" mass="13749">MCLPILKKPLQWGDNCMHLWKLRALDRCHILYVKPITSMSYFQYCSYILHSVVSQVDSGGVPFLACYLSMSPQTWNRNAESQVFEIAACSGKNISRCCARKSGMKTNAFLDSFFSAKVFAF</sequence>
<name>A0A9D3XIX1_9SAUR</name>
<organism evidence="1 2">
    <name type="scientific">Mauremys mutica</name>
    <name type="common">yellowpond turtle</name>
    <dbReference type="NCBI Taxonomy" id="74926"/>
    <lineage>
        <taxon>Eukaryota</taxon>
        <taxon>Metazoa</taxon>
        <taxon>Chordata</taxon>
        <taxon>Craniata</taxon>
        <taxon>Vertebrata</taxon>
        <taxon>Euteleostomi</taxon>
        <taxon>Archelosauria</taxon>
        <taxon>Testudinata</taxon>
        <taxon>Testudines</taxon>
        <taxon>Cryptodira</taxon>
        <taxon>Durocryptodira</taxon>
        <taxon>Testudinoidea</taxon>
        <taxon>Geoemydidae</taxon>
        <taxon>Geoemydinae</taxon>
        <taxon>Mauremys</taxon>
    </lineage>
</organism>
<dbReference type="Proteomes" id="UP000827986">
    <property type="component" value="Unassembled WGS sequence"/>
</dbReference>
<proteinExistence type="predicted"/>
<gene>
    <name evidence="1" type="ORF">KIL84_009333</name>
</gene>